<feature type="transmembrane region" description="Helical" evidence="1">
    <location>
        <begin position="256"/>
        <end position="273"/>
    </location>
</feature>
<feature type="transmembrane region" description="Helical" evidence="1">
    <location>
        <begin position="208"/>
        <end position="235"/>
    </location>
</feature>
<name>A0ABN2U052_9MICC</name>
<evidence type="ECO:0000256" key="1">
    <source>
        <dbReference type="SAM" id="Phobius"/>
    </source>
</evidence>
<dbReference type="RefSeq" id="WP_343955531.1">
    <property type="nucleotide sequence ID" value="NZ_BAAAMN010000003.1"/>
</dbReference>
<dbReference type="Pfam" id="PF01944">
    <property type="entry name" value="SpoIIM"/>
    <property type="match status" value="1"/>
</dbReference>
<comment type="caution">
    <text evidence="2">The sequence shown here is derived from an EMBL/GenBank/DDBJ whole genome shotgun (WGS) entry which is preliminary data.</text>
</comment>
<dbReference type="PANTHER" id="PTHR35337:SF1">
    <property type="entry name" value="SLR1478 PROTEIN"/>
    <property type="match status" value="1"/>
</dbReference>
<dbReference type="EMBL" id="BAAAMN010000003">
    <property type="protein sequence ID" value="GAA2024879.1"/>
    <property type="molecule type" value="Genomic_DNA"/>
</dbReference>
<dbReference type="InterPro" id="IPR002798">
    <property type="entry name" value="SpoIIM-like"/>
</dbReference>
<keyword evidence="1" id="KW-1133">Transmembrane helix</keyword>
<protein>
    <submittedName>
        <fullName evidence="2">Stage II sporulation protein M</fullName>
    </submittedName>
</protein>
<reference evidence="2 3" key="1">
    <citation type="journal article" date="2019" name="Int. J. Syst. Evol. Microbiol.">
        <title>The Global Catalogue of Microorganisms (GCM) 10K type strain sequencing project: providing services to taxonomists for standard genome sequencing and annotation.</title>
        <authorList>
            <consortium name="The Broad Institute Genomics Platform"/>
            <consortium name="The Broad Institute Genome Sequencing Center for Infectious Disease"/>
            <person name="Wu L."/>
            <person name="Ma J."/>
        </authorList>
    </citation>
    <scope>NUCLEOTIDE SEQUENCE [LARGE SCALE GENOMIC DNA]</scope>
    <source>
        <strain evidence="2 3">JCM 13595</strain>
    </source>
</reference>
<gene>
    <name evidence="2" type="ORF">GCM10009720_00770</name>
</gene>
<evidence type="ECO:0000313" key="2">
    <source>
        <dbReference type="EMBL" id="GAA2024879.1"/>
    </source>
</evidence>
<sequence>MDLEAYANTHRPDWERLDELARYRGLSPVDVDELVELYGRASTHLSIVQAQAPDGPYANRLSLIIARARARLTSATGSPVAGAKEFFAVKLPYALYQIRWLTIILAAAFVAIALAYGTWYANNPQFFDAILPEEAQIAYVEEDFVDYYSENPAASFTTLVWVNNAWIALQEVAFGITGFFVPYVLWANAQGLGTSAALMHKHDELDTFFAFILPHGLMELTAIFIAGAAGLRIFWAWVAPGRTTRLQSLAYWGRQLILVGLGLVGVLLISGLVEGLVTPSPLPTALKIAIGALVLAAYWVYTWVFGSRAAKANVDADVADYDGGRQTITG</sequence>
<proteinExistence type="predicted"/>
<dbReference type="Proteomes" id="UP001501461">
    <property type="component" value="Unassembled WGS sequence"/>
</dbReference>
<keyword evidence="3" id="KW-1185">Reference proteome</keyword>
<keyword evidence="1" id="KW-0472">Membrane</keyword>
<accession>A0ABN2U052</accession>
<feature type="transmembrane region" description="Helical" evidence="1">
    <location>
        <begin position="100"/>
        <end position="121"/>
    </location>
</feature>
<organism evidence="2 3">
    <name type="scientific">Yaniella flava</name>
    <dbReference type="NCBI Taxonomy" id="287930"/>
    <lineage>
        <taxon>Bacteria</taxon>
        <taxon>Bacillati</taxon>
        <taxon>Actinomycetota</taxon>
        <taxon>Actinomycetes</taxon>
        <taxon>Micrococcales</taxon>
        <taxon>Micrococcaceae</taxon>
        <taxon>Yaniella</taxon>
    </lineage>
</organism>
<evidence type="ECO:0000313" key="3">
    <source>
        <dbReference type="Proteomes" id="UP001501461"/>
    </source>
</evidence>
<dbReference type="PANTHER" id="PTHR35337">
    <property type="entry name" value="SLR1478 PROTEIN"/>
    <property type="match status" value="1"/>
</dbReference>
<keyword evidence="1" id="KW-0812">Transmembrane</keyword>
<feature type="transmembrane region" description="Helical" evidence="1">
    <location>
        <begin position="285"/>
        <end position="304"/>
    </location>
</feature>